<accession>A0A176W6L4</accession>
<proteinExistence type="predicted"/>
<feature type="region of interest" description="Disordered" evidence="1">
    <location>
        <begin position="74"/>
        <end position="110"/>
    </location>
</feature>
<organism evidence="2 3">
    <name type="scientific">Marchantia polymorpha subsp. ruderalis</name>
    <dbReference type="NCBI Taxonomy" id="1480154"/>
    <lineage>
        <taxon>Eukaryota</taxon>
        <taxon>Viridiplantae</taxon>
        <taxon>Streptophyta</taxon>
        <taxon>Embryophyta</taxon>
        <taxon>Marchantiophyta</taxon>
        <taxon>Marchantiopsida</taxon>
        <taxon>Marchantiidae</taxon>
        <taxon>Marchantiales</taxon>
        <taxon>Marchantiaceae</taxon>
        <taxon>Marchantia</taxon>
    </lineage>
</organism>
<dbReference type="EMBL" id="LVLJ01001671">
    <property type="protein sequence ID" value="OAE28770.1"/>
    <property type="molecule type" value="Genomic_DNA"/>
</dbReference>
<evidence type="ECO:0000313" key="2">
    <source>
        <dbReference type="EMBL" id="OAE28770.1"/>
    </source>
</evidence>
<gene>
    <name evidence="2" type="ORF">AXG93_2446s1120</name>
</gene>
<evidence type="ECO:0000313" key="3">
    <source>
        <dbReference type="Proteomes" id="UP000077202"/>
    </source>
</evidence>
<name>A0A176W6L4_MARPO</name>
<feature type="compositionally biased region" description="Basic and acidic residues" evidence="1">
    <location>
        <begin position="86"/>
        <end position="99"/>
    </location>
</feature>
<dbReference type="AlphaFoldDB" id="A0A176W6L4"/>
<keyword evidence="3" id="KW-1185">Reference proteome</keyword>
<dbReference type="Proteomes" id="UP000077202">
    <property type="component" value="Unassembled WGS sequence"/>
</dbReference>
<sequence length="157" mass="17498">MHSAHTAVIVPLTYEMGLESIPYGLKLPKLYVKGKGGRDEDGRDDEILASWKRGDSAAAVAACRSNDFSSAGGGACALTGTLTTTKEGERWRGGEEERRNKRRRRRRRGGRKTRILFAAEVDDDAVIEYPQYRTPRPSGSNRGFRDNQKMRPKLKSA</sequence>
<evidence type="ECO:0000256" key="1">
    <source>
        <dbReference type="SAM" id="MobiDB-lite"/>
    </source>
</evidence>
<feature type="compositionally biased region" description="Basic residues" evidence="1">
    <location>
        <begin position="100"/>
        <end position="110"/>
    </location>
</feature>
<feature type="compositionally biased region" description="Low complexity" evidence="1">
    <location>
        <begin position="76"/>
        <end position="85"/>
    </location>
</feature>
<reference evidence="2" key="1">
    <citation type="submission" date="2016-03" db="EMBL/GenBank/DDBJ databases">
        <title>Mechanisms controlling the formation of the plant cell surface in tip-growing cells are functionally conserved among land plants.</title>
        <authorList>
            <person name="Honkanen S."/>
            <person name="Jones V.A."/>
            <person name="Morieri G."/>
            <person name="Champion C."/>
            <person name="Hetherington A.J."/>
            <person name="Kelly S."/>
            <person name="Saint-Marcoux D."/>
            <person name="Proust H."/>
            <person name="Prescott H."/>
            <person name="Dolan L."/>
        </authorList>
    </citation>
    <scope>NUCLEOTIDE SEQUENCE [LARGE SCALE GENOMIC DNA]</scope>
    <source>
        <tissue evidence="2">Whole gametophyte</tissue>
    </source>
</reference>
<feature type="region of interest" description="Disordered" evidence="1">
    <location>
        <begin position="127"/>
        <end position="157"/>
    </location>
</feature>
<comment type="caution">
    <text evidence="2">The sequence shown here is derived from an EMBL/GenBank/DDBJ whole genome shotgun (WGS) entry which is preliminary data.</text>
</comment>
<protein>
    <submittedName>
        <fullName evidence="2">Uncharacterized protein</fullName>
    </submittedName>
</protein>